<dbReference type="WBParaSite" id="ACAC_0000941301-mRNA-1">
    <property type="protein sequence ID" value="ACAC_0000941301-mRNA-1"/>
    <property type="gene ID" value="ACAC_0000941301"/>
</dbReference>
<reference evidence="2" key="2">
    <citation type="submission" date="2017-02" db="UniProtKB">
        <authorList>
            <consortium name="WormBaseParasite"/>
        </authorList>
    </citation>
    <scope>IDENTIFICATION</scope>
</reference>
<evidence type="ECO:0000313" key="1">
    <source>
        <dbReference type="Proteomes" id="UP000035642"/>
    </source>
</evidence>
<organism evidence="1 2">
    <name type="scientific">Angiostrongylus cantonensis</name>
    <name type="common">Rat lungworm</name>
    <dbReference type="NCBI Taxonomy" id="6313"/>
    <lineage>
        <taxon>Eukaryota</taxon>
        <taxon>Metazoa</taxon>
        <taxon>Ecdysozoa</taxon>
        <taxon>Nematoda</taxon>
        <taxon>Chromadorea</taxon>
        <taxon>Rhabditida</taxon>
        <taxon>Rhabditina</taxon>
        <taxon>Rhabditomorpha</taxon>
        <taxon>Strongyloidea</taxon>
        <taxon>Metastrongylidae</taxon>
        <taxon>Angiostrongylus</taxon>
    </lineage>
</organism>
<dbReference type="AlphaFoldDB" id="A0A0K0DET7"/>
<accession>A0A0K0DET7</accession>
<dbReference type="Proteomes" id="UP000035642">
    <property type="component" value="Unassembled WGS sequence"/>
</dbReference>
<sequence length="82" mass="8855">MVLRSASARLILGLQGTTTAKPAKSLAQYTAHWALSSMTSDGATTGQRRPNLGFHRTLMETDKRAHLRQAMEAASCRASITP</sequence>
<protein>
    <submittedName>
        <fullName evidence="2">Secreted protein</fullName>
    </submittedName>
</protein>
<proteinExistence type="predicted"/>
<reference evidence="1" key="1">
    <citation type="submission" date="2012-09" db="EMBL/GenBank/DDBJ databases">
        <authorList>
            <person name="Martin A.A."/>
        </authorList>
    </citation>
    <scope>NUCLEOTIDE SEQUENCE</scope>
</reference>
<name>A0A0K0DET7_ANGCA</name>
<keyword evidence="1" id="KW-1185">Reference proteome</keyword>
<evidence type="ECO:0000313" key="2">
    <source>
        <dbReference type="WBParaSite" id="ACAC_0000941301-mRNA-1"/>
    </source>
</evidence>